<organism evidence="2 3">
    <name type="scientific">Fuerstiella marisgermanici</name>
    <dbReference type="NCBI Taxonomy" id="1891926"/>
    <lineage>
        <taxon>Bacteria</taxon>
        <taxon>Pseudomonadati</taxon>
        <taxon>Planctomycetota</taxon>
        <taxon>Planctomycetia</taxon>
        <taxon>Planctomycetales</taxon>
        <taxon>Planctomycetaceae</taxon>
        <taxon>Fuerstiella</taxon>
    </lineage>
</organism>
<keyword evidence="3" id="KW-1185">Reference proteome</keyword>
<reference evidence="2 3" key="1">
    <citation type="journal article" date="2016" name="Front. Microbiol.">
        <title>Fuerstia marisgermanicae gen. nov., sp. nov., an Unusual Member of the Phylum Planctomycetes from the German Wadden Sea.</title>
        <authorList>
            <person name="Kohn T."/>
            <person name="Heuer A."/>
            <person name="Jogler M."/>
            <person name="Vollmers J."/>
            <person name="Boedeker C."/>
            <person name="Bunk B."/>
            <person name="Rast P."/>
            <person name="Borchert D."/>
            <person name="Glockner I."/>
            <person name="Freese H.M."/>
            <person name="Klenk H.P."/>
            <person name="Overmann J."/>
            <person name="Kaster A.K."/>
            <person name="Rohde M."/>
            <person name="Wiegand S."/>
            <person name="Jogler C."/>
        </authorList>
    </citation>
    <scope>NUCLEOTIDE SEQUENCE [LARGE SCALE GENOMIC DNA]</scope>
    <source>
        <strain evidence="2 3">NH11</strain>
    </source>
</reference>
<dbReference type="RefSeq" id="WP_077025351.1">
    <property type="nucleotide sequence ID" value="NZ_CP017641.1"/>
</dbReference>
<name>A0A1P8WIV4_9PLAN</name>
<dbReference type="Proteomes" id="UP000187735">
    <property type="component" value="Chromosome"/>
</dbReference>
<accession>A0A1P8WIV4</accession>
<dbReference type="EMBL" id="CP017641">
    <property type="protein sequence ID" value="APZ93974.1"/>
    <property type="molecule type" value="Genomic_DNA"/>
</dbReference>
<evidence type="ECO:0000313" key="3">
    <source>
        <dbReference type="Proteomes" id="UP000187735"/>
    </source>
</evidence>
<protein>
    <submittedName>
        <fullName evidence="2">Uncharacterized protein</fullName>
    </submittedName>
</protein>
<evidence type="ECO:0000313" key="2">
    <source>
        <dbReference type="EMBL" id="APZ93974.1"/>
    </source>
</evidence>
<dbReference type="AlphaFoldDB" id="A0A1P8WIV4"/>
<evidence type="ECO:0000256" key="1">
    <source>
        <dbReference type="SAM" id="SignalP"/>
    </source>
</evidence>
<feature type="chain" id="PRO_5013292458" evidence="1">
    <location>
        <begin position="25"/>
        <end position="568"/>
    </location>
</feature>
<gene>
    <name evidence="2" type="ORF">Fuma_03592</name>
</gene>
<dbReference type="KEGG" id="fmr:Fuma_03592"/>
<feature type="signal peptide" evidence="1">
    <location>
        <begin position="1"/>
        <end position="24"/>
    </location>
</feature>
<proteinExistence type="predicted"/>
<keyword evidence="1" id="KW-0732">Signal</keyword>
<sequence precursor="true">MDTRFSIFILTTLLLAFQPTALNADEENEAAEAAPPIEVQLIPLITLKSDLRTTMKAKEHFMELAQTNDANEVGDVAIFELANIGGVTSESLLADEAPRRMIYDIHFTFPKFSMVGDLVIPGGDAQLEEVLGKSNEEQEVTQDANGMTTVDGGAFITTDRYLAVRQLEGNVTVKDTAAQLRQLLKDVESNRQQKTFTISGNPRKLGRSALKPKLAAMRATMLTQAQERDNDDPLSAMSRSLMYRMYATWFDAFFDDTERLELVFDYSESDRTSSVELILDAVKGSPLAQYIGRLSNVRSRGASYLHPEHEAFVAFSIPLPEMLTNILPQLSSASLLWLQKELGMGESPNPAVSDVVQQLADRGQLDLLAQVVALPDGGRTMIFVMPLDSASALESTSIQLVSKMNDSHWELNSGEVGGYPMHRLDGQQFGLSGAYGGTDGDVYFVMTEHCIAMAIGREDSLGILQKIIARDFDADTATSRLSRSAFAMQFPARVLTELDMTEQPAGLTARLADDEDSPIHDNVTFALNAAPQQLTITATCESDAMITALTTHQWFIEVLSASIDTISD</sequence>